<protein>
    <submittedName>
        <fullName evidence="4">ACB domain-containing protein</fullName>
    </submittedName>
</protein>
<dbReference type="SUPFAM" id="SSF47027">
    <property type="entry name" value="Acyl-CoA binding protein"/>
    <property type="match status" value="1"/>
</dbReference>
<dbReference type="InterPro" id="IPR000582">
    <property type="entry name" value="Acyl-CoA-binding_protein"/>
</dbReference>
<name>A0A0N5AM70_9BILA</name>
<dbReference type="InterPro" id="IPR014352">
    <property type="entry name" value="FERM/acyl-CoA-bd_prot_sf"/>
</dbReference>
<dbReference type="Gene3D" id="1.20.80.10">
    <property type="match status" value="1"/>
</dbReference>
<dbReference type="PROSITE" id="PS51228">
    <property type="entry name" value="ACB_2"/>
    <property type="match status" value="1"/>
</dbReference>
<evidence type="ECO:0000313" key="3">
    <source>
        <dbReference type="Proteomes" id="UP000046393"/>
    </source>
</evidence>
<keyword evidence="3" id="KW-1185">Reference proteome</keyword>
<dbReference type="Proteomes" id="UP000046393">
    <property type="component" value="Unplaced"/>
</dbReference>
<keyword evidence="1" id="KW-0446">Lipid-binding</keyword>
<evidence type="ECO:0000256" key="1">
    <source>
        <dbReference type="ARBA" id="ARBA00023121"/>
    </source>
</evidence>
<dbReference type="InterPro" id="IPR035984">
    <property type="entry name" value="Acyl-CoA-binding_sf"/>
</dbReference>
<sequence length="138" mass="15875">MFYVQLVKDLIETEVEDSNERFTAAVIIVQNLPNEGSSVISNESKLVFYSLYKQSTVGTCQTPKPSFWNVVEKEAWKSLGSMSFKDAQDKYVEMLKVIVDRAMSENNYVFKLDEDNDVAEVLRKNFEKLGYGAWMNFS</sequence>
<organism evidence="3 4">
    <name type="scientific">Syphacia muris</name>
    <dbReference type="NCBI Taxonomy" id="451379"/>
    <lineage>
        <taxon>Eukaryota</taxon>
        <taxon>Metazoa</taxon>
        <taxon>Ecdysozoa</taxon>
        <taxon>Nematoda</taxon>
        <taxon>Chromadorea</taxon>
        <taxon>Rhabditida</taxon>
        <taxon>Spirurina</taxon>
        <taxon>Oxyuridomorpha</taxon>
        <taxon>Oxyuroidea</taxon>
        <taxon>Oxyuridae</taxon>
        <taxon>Syphacia</taxon>
    </lineage>
</organism>
<dbReference type="PANTHER" id="PTHR23310:SF77">
    <property type="entry name" value="LD25952P"/>
    <property type="match status" value="1"/>
</dbReference>
<evidence type="ECO:0000259" key="2">
    <source>
        <dbReference type="PROSITE" id="PS51228"/>
    </source>
</evidence>
<proteinExistence type="predicted"/>
<dbReference type="GO" id="GO:0005737">
    <property type="term" value="C:cytoplasm"/>
    <property type="evidence" value="ECO:0007669"/>
    <property type="project" value="TreeGrafter"/>
</dbReference>
<dbReference type="Pfam" id="PF00887">
    <property type="entry name" value="ACBP"/>
    <property type="match status" value="1"/>
</dbReference>
<dbReference type="GO" id="GO:0000062">
    <property type="term" value="F:fatty-acyl-CoA binding"/>
    <property type="evidence" value="ECO:0007669"/>
    <property type="project" value="InterPro"/>
</dbReference>
<evidence type="ECO:0000313" key="4">
    <source>
        <dbReference type="WBParaSite" id="SMUV_0000567201-mRNA-1"/>
    </source>
</evidence>
<dbReference type="PRINTS" id="PR00689">
    <property type="entry name" value="ACOABINDINGP"/>
</dbReference>
<dbReference type="STRING" id="451379.A0A0N5AM70"/>
<reference evidence="4" key="1">
    <citation type="submission" date="2017-02" db="UniProtKB">
        <authorList>
            <consortium name="WormBaseParasite"/>
        </authorList>
    </citation>
    <scope>IDENTIFICATION</scope>
</reference>
<dbReference type="AlphaFoldDB" id="A0A0N5AM70"/>
<dbReference type="PANTHER" id="PTHR23310">
    <property type="entry name" value="ACYL-COA-BINDING PROTEIN, ACBP"/>
    <property type="match status" value="1"/>
</dbReference>
<feature type="domain" description="ACB" evidence="2">
    <location>
        <begin position="18"/>
        <end position="104"/>
    </location>
</feature>
<dbReference type="WBParaSite" id="SMUV_0000567201-mRNA-1">
    <property type="protein sequence ID" value="SMUV_0000567201-mRNA-1"/>
    <property type="gene ID" value="SMUV_0000567201"/>
</dbReference>
<accession>A0A0N5AM70</accession>
<dbReference type="GO" id="GO:0006631">
    <property type="term" value="P:fatty acid metabolic process"/>
    <property type="evidence" value="ECO:0007669"/>
    <property type="project" value="TreeGrafter"/>
</dbReference>